<protein>
    <submittedName>
        <fullName evidence="1">Uncharacterized protein</fullName>
    </submittedName>
</protein>
<reference evidence="1 2" key="2">
    <citation type="journal article" date="2022" name="Mol. Ecol. Resour.">
        <title>The genomes of chicory, endive, great burdock and yacon provide insights into Asteraceae paleo-polyploidization history and plant inulin production.</title>
        <authorList>
            <person name="Fan W."/>
            <person name="Wang S."/>
            <person name="Wang H."/>
            <person name="Wang A."/>
            <person name="Jiang F."/>
            <person name="Liu H."/>
            <person name="Zhao H."/>
            <person name="Xu D."/>
            <person name="Zhang Y."/>
        </authorList>
    </citation>
    <scope>NUCLEOTIDE SEQUENCE [LARGE SCALE GENOMIC DNA]</scope>
    <source>
        <strain evidence="2">cv. Yunnan</strain>
        <tissue evidence="1">Leaves</tissue>
    </source>
</reference>
<proteinExistence type="predicted"/>
<sequence>MNPSGGITSPTKHPTEPSTCVETFLTPDPGLSSDGGGVSRGQFKIQTASPPKNLENPTNFKVSNQGSDPPLSRNGFSTRRFSPYGSTKGVGALREIRVNDFVQETTAIGERRKGGDSSVALGLNPSEEGATDDGFTCRSPVGHATVMDTEMEGLKHLSSPANTQRDPHQLANSVWNSPVSGLESFAEKIKKSNEIIGLQLEYFPPSISPDGGCRIHISQEDLKLSAQQCQNKPNPMEEVECDHHSDSTPNLVLETAPVGLSSAPTVTKPRGLSVDEDGFTTVTRIKKMSPIKMQGRKQKPVRVRVASQQYDHVRPTGRQAPAGLNEKQLGKATQTNQGDKGGKNQQPLSSKIATPSKSIDIDSANRFSVLDIPNFIKLNKLIEVQDDLYPPDQSLEDGMDLDMTRSKDGQNGECQSNQNRIGDQFFPPRPSLVCQPIGQKLTTDHPDIEEKEEKDYGISNAQKMAITNRLCGPSRAVRAADMDNLDQGEHEFFEDQVKALGLDYDYCIEDVESDD</sequence>
<evidence type="ECO:0000313" key="2">
    <source>
        <dbReference type="Proteomes" id="UP001056120"/>
    </source>
</evidence>
<name>A0ACB9AY93_9ASTR</name>
<reference evidence="2" key="1">
    <citation type="journal article" date="2022" name="Mol. Ecol. Resour.">
        <title>The genomes of chicory, endive, great burdock and yacon provide insights into Asteraceae palaeo-polyploidization history and plant inulin production.</title>
        <authorList>
            <person name="Fan W."/>
            <person name="Wang S."/>
            <person name="Wang H."/>
            <person name="Wang A."/>
            <person name="Jiang F."/>
            <person name="Liu H."/>
            <person name="Zhao H."/>
            <person name="Xu D."/>
            <person name="Zhang Y."/>
        </authorList>
    </citation>
    <scope>NUCLEOTIDE SEQUENCE [LARGE SCALE GENOMIC DNA]</scope>
    <source>
        <strain evidence="2">cv. Yunnan</strain>
    </source>
</reference>
<dbReference type="Proteomes" id="UP001056120">
    <property type="component" value="Linkage Group LG24"/>
</dbReference>
<dbReference type="EMBL" id="CM042041">
    <property type="protein sequence ID" value="KAI3714446.1"/>
    <property type="molecule type" value="Genomic_DNA"/>
</dbReference>
<comment type="caution">
    <text evidence="1">The sequence shown here is derived from an EMBL/GenBank/DDBJ whole genome shotgun (WGS) entry which is preliminary data.</text>
</comment>
<organism evidence="1 2">
    <name type="scientific">Smallanthus sonchifolius</name>
    <dbReference type="NCBI Taxonomy" id="185202"/>
    <lineage>
        <taxon>Eukaryota</taxon>
        <taxon>Viridiplantae</taxon>
        <taxon>Streptophyta</taxon>
        <taxon>Embryophyta</taxon>
        <taxon>Tracheophyta</taxon>
        <taxon>Spermatophyta</taxon>
        <taxon>Magnoliopsida</taxon>
        <taxon>eudicotyledons</taxon>
        <taxon>Gunneridae</taxon>
        <taxon>Pentapetalae</taxon>
        <taxon>asterids</taxon>
        <taxon>campanulids</taxon>
        <taxon>Asterales</taxon>
        <taxon>Asteraceae</taxon>
        <taxon>Asteroideae</taxon>
        <taxon>Heliantheae alliance</taxon>
        <taxon>Millerieae</taxon>
        <taxon>Smallanthus</taxon>
    </lineage>
</organism>
<evidence type="ECO:0000313" key="1">
    <source>
        <dbReference type="EMBL" id="KAI3714446.1"/>
    </source>
</evidence>
<accession>A0ACB9AY93</accession>
<gene>
    <name evidence="1" type="ORF">L1987_73048</name>
</gene>
<keyword evidence="2" id="KW-1185">Reference proteome</keyword>